<keyword evidence="3" id="KW-0378">Hydrolase</keyword>
<evidence type="ECO:0000313" key="8">
    <source>
        <dbReference type="EMBL" id="GGA62078.1"/>
    </source>
</evidence>
<name>A0A916RMP4_9BACI</name>
<gene>
    <name evidence="8" type="ORF">GCM10008025_02520</name>
</gene>
<dbReference type="CDD" id="cd09912">
    <property type="entry name" value="DLP_2"/>
    <property type="match status" value="2"/>
</dbReference>
<dbReference type="EMBL" id="BMEY01000001">
    <property type="protein sequence ID" value="GGA62078.1"/>
    <property type="molecule type" value="Genomic_DNA"/>
</dbReference>
<accession>A0A916RMP4</accession>
<evidence type="ECO:0000256" key="6">
    <source>
        <dbReference type="SAM" id="Coils"/>
    </source>
</evidence>
<evidence type="ECO:0000259" key="7">
    <source>
        <dbReference type="Pfam" id="PF00350"/>
    </source>
</evidence>
<feature type="domain" description="Dynamin N-terminal" evidence="7">
    <location>
        <begin position="622"/>
        <end position="847"/>
    </location>
</feature>
<keyword evidence="5" id="KW-0472">Membrane</keyword>
<reference evidence="8" key="2">
    <citation type="submission" date="2020-09" db="EMBL/GenBank/DDBJ databases">
        <authorList>
            <person name="Sun Q."/>
            <person name="Zhou Y."/>
        </authorList>
    </citation>
    <scope>NUCLEOTIDE SEQUENCE</scope>
    <source>
        <strain evidence="8">CGMCC 1.12408</strain>
    </source>
</reference>
<dbReference type="InterPro" id="IPR027094">
    <property type="entry name" value="Mitofusin_fam"/>
</dbReference>
<evidence type="ECO:0000256" key="5">
    <source>
        <dbReference type="ARBA" id="ARBA00023136"/>
    </source>
</evidence>
<organism evidence="8 9">
    <name type="scientific">Ornithinibacillus halotolerans</name>
    <dbReference type="NCBI Taxonomy" id="1274357"/>
    <lineage>
        <taxon>Bacteria</taxon>
        <taxon>Bacillati</taxon>
        <taxon>Bacillota</taxon>
        <taxon>Bacilli</taxon>
        <taxon>Bacillales</taxon>
        <taxon>Bacillaceae</taxon>
        <taxon>Ornithinibacillus</taxon>
    </lineage>
</organism>
<comment type="caution">
    <text evidence="8">The sequence shown here is derived from an EMBL/GenBank/DDBJ whole genome shotgun (WGS) entry which is preliminary data.</text>
</comment>
<dbReference type="InterPro" id="IPR027417">
    <property type="entry name" value="P-loop_NTPase"/>
</dbReference>
<dbReference type="PANTHER" id="PTHR10465:SF0">
    <property type="entry name" value="SARCALUMENIN"/>
    <property type="match status" value="1"/>
</dbReference>
<dbReference type="SUPFAM" id="SSF52540">
    <property type="entry name" value="P-loop containing nucleoside triphosphate hydrolases"/>
    <property type="match status" value="2"/>
</dbReference>
<evidence type="ECO:0000256" key="4">
    <source>
        <dbReference type="ARBA" id="ARBA00023134"/>
    </source>
</evidence>
<dbReference type="Gene3D" id="3.40.50.300">
    <property type="entry name" value="P-loop containing nucleotide triphosphate hydrolases"/>
    <property type="match status" value="3"/>
</dbReference>
<dbReference type="GO" id="GO:0016020">
    <property type="term" value="C:membrane"/>
    <property type="evidence" value="ECO:0007669"/>
    <property type="project" value="UniProtKB-SubCell"/>
</dbReference>
<proteinExistence type="predicted"/>
<sequence length="1204" mass="139431">MRATKQNTSIISNENLVGLYHVLKQHGDDINAEKIIDLFEKKQKDEYTIGFTGHFSAGKSSLINALIGSDLLPKSPIPTSANIVKLTSGEGVARVFFHHEQPVEYNEPYDIDMIKDFAKDKDTIKKIEINSSQPLIPANCSIFDTPGIDAADDTDRMITESSLHLVDVLVYVMDYNHVQSEVNLMFLQSIQSMKIPFYIIINQIDKHNETELTFTSFETSVKQTFDEWGLSPEAIYYSSMKDPTVKHNQFDEIKQKIDSLFREERIQRLDSAVQNIMDSHKQFLEDKYEEKKANLYDEEASEEGLLDIIQSLQQSIEELQGKVSSFHQDFNQTIDQTMKNAYLMPATTRDLALSYLQSQQKDFKIGFIGAKKKTEEERERRTNLFLASVQESIEKNLEWKLREKMTEVVRTYGILEEELLTTIQSCTVTLTNEHLGEQIKKGAQVNGDYVLNYTNDLANSIKKKYRDVARVILNKGTELLEKDTNQKIPHYEEELSQYKDILKIQEKIQRLETELNKQLSLLEEQLHHPEFTEETENEILAKLRNIEFKKGVSKLEKIVESTLPNENFEKIETNAENTPTAYRVIQAIENTVQLVEDIPAFASIINELKARKEKLENRELTIALFGAFSAGKSSFANALIGEGILPSSPNPTTAVINRITPVTPRYEHGTVAIHLKDEKTLVSDLSNIVKHFSPPSFESLESVVSWISQHRVQYSDELSHMYKSYLQAILKGFEDHKGMIGQSKIIRIDDFESYVTDESKACYVESIDLYYDCSITQKGITLVDTPGADSVNARHTNVAFDYIKSADAILYVTYYNHAITKADKDFVTQLGRVKESFEMDKMFFIINASDLAHDDEELQLVTNYVKDQLLKLGIRNPRLFPVSSKRSLEEKLAKLPINEQIAQFEERFYDFLENELSKIAVKSAVHELYRTKQLLEHFIQKADLDEQEKDNYKIELQTRQRQLLDSVRLSDSSIYYDRIKQRISKQLHYVMERIGIRFHDIYKDFYNPTTVTESGRKANRQLEKNLLDLLDYTGYELLQEVRAVSLRIEAYLKEQYEDVSETNRTRLTEIDRDFSIPALKTINLNTPEYVQPLQDMDVNLFQKAFAVFKGTKSFFVKNDKEKMKEIMYNILLPEIQVYLKHVEQVMDNQYHMEWNNVFESTIISIEKEINQYVKNSLDMLEHSMDLHVLKEKEDKLTELLDILL</sequence>
<evidence type="ECO:0000313" key="9">
    <source>
        <dbReference type="Proteomes" id="UP000613512"/>
    </source>
</evidence>
<keyword evidence="6" id="KW-0175">Coiled coil</keyword>
<protein>
    <submittedName>
        <fullName evidence="8">GTPase</fullName>
    </submittedName>
</protein>
<feature type="coiled-coil region" evidence="6">
    <location>
        <begin position="302"/>
        <end position="329"/>
    </location>
</feature>
<feature type="domain" description="Dynamin N-terminal" evidence="7">
    <location>
        <begin position="49"/>
        <end position="203"/>
    </location>
</feature>
<dbReference type="InterPro" id="IPR045063">
    <property type="entry name" value="Dynamin_N"/>
</dbReference>
<dbReference type="Pfam" id="PF00350">
    <property type="entry name" value="Dynamin_N"/>
    <property type="match status" value="2"/>
</dbReference>
<evidence type="ECO:0000256" key="1">
    <source>
        <dbReference type="ARBA" id="ARBA00004370"/>
    </source>
</evidence>
<keyword evidence="2" id="KW-0547">Nucleotide-binding</keyword>
<dbReference type="Proteomes" id="UP000613512">
    <property type="component" value="Unassembled WGS sequence"/>
</dbReference>
<dbReference type="AlphaFoldDB" id="A0A916RMP4"/>
<comment type="subcellular location">
    <subcellularLocation>
        <location evidence="1">Membrane</location>
    </subcellularLocation>
</comment>
<keyword evidence="9" id="KW-1185">Reference proteome</keyword>
<dbReference type="GO" id="GO:0005525">
    <property type="term" value="F:GTP binding"/>
    <property type="evidence" value="ECO:0007669"/>
    <property type="project" value="UniProtKB-KW"/>
</dbReference>
<dbReference type="GO" id="GO:0003924">
    <property type="term" value="F:GTPase activity"/>
    <property type="evidence" value="ECO:0007669"/>
    <property type="project" value="InterPro"/>
</dbReference>
<reference evidence="8" key="1">
    <citation type="journal article" date="2014" name="Int. J. Syst. Evol. Microbiol.">
        <title>Complete genome sequence of Corynebacterium casei LMG S-19264T (=DSM 44701T), isolated from a smear-ripened cheese.</title>
        <authorList>
            <consortium name="US DOE Joint Genome Institute (JGI-PGF)"/>
            <person name="Walter F."/>
            <person name="Albersmeier A."/>
            <person name="Kalinowski J."/>
            <person name="Ruckert C."/>
        </authorList>
    </citation>
    <scope>NUCLEOTIDE SEQUENCE</scope>
    <source>
        <strain evidence="8">CGMCC 1.12408</strain>
    </source>
</reference>
<dbReference type="RefSeq" id="WP_188382861.1">
    <property type="nucleotide sequence ID" value="NZ_BMEY01000001.1"/>
</dbReference>
<evidence type="ECO:0000256" key="2">
    <source>
        <dbReference type="ARBA" id="ARBA00022741"/>
    </source>
</evidence>
<dbReference type="PANTHER" id="PTHR10465">
    <property type="entry name" value="TRANSMEMBRANE GTPASE FZO1"/>
    <property type="match status" value="1"/>
</dbReference>
<keyword evidence="4" id="KW-0342">GTP-binding</keyword>
<evidence type="ECO:0000256" key="3">
    <source>
        <dbReference type="ARBA" id="ARBA00022801"/>
    </source>
</evidence>